<dbReference type="SUPFAM" id="SSF48371">
    <property type="entry name" value="ARM repeat"/>
    <property type="match status" value="1"/>
</dbReference>
<dbReference type="GO" id="GO:0016192">
    <property type="term" value="P:vesicle-mediated transport"/>
    <property type="evidence" value="ECO:0007669"/>
    <property type="project" value="InterPro"/>
</dbReference>
<dbReference type="AlphaFoldDB" id="A0A6P5WXP3"/>
<dbReference type="InterPro" id="IPR026739">
    <property type="entry name" value="AP_beta"/>
</dbReference>
<comment type="subcellular location">
    <subcellularLocation>
        <location evidence="1">Endomembrane system</location>
    </subcellularLocation>
</comment>
<dbReference type="PANTHER" id="PTHR11134">
    <property type="entry name" value="ADAPTOR COMPLEX SUBUNIT BETA FAMILY MEMBER"/>
    <property type="match status" value="1"/>
</dbReference>
<keyword evidence="3" id="KW-0813">Transport</keyword>
<dbReference type="OrthoDB" id="1711310at2759"/>
<dbReference type="InterPro" id="IPR002553">
    <property type="entry name" value="Clathrin/coatomer_adapt-like_N"/>
</dbReference>
<evidence type="ECO:0000256" key="2">
    <source>
        <dbReference type="ARBA" id="ARBA00006613"/>
    </source>
</evidence>
<dbReference type="GO" id="GO:0030117">
    <property type="term" value="C:membrane coat"/>
    <property type="evidence" value="ECO:0007669"/>
    <property type="project" value="InterPro"/>
</dbReference>
<dbReference type="Proteomes" id="UP000515121">
    <property type="component" value="Unplaced"/>
</dbReference>
<evidence type="ECO:0000256" key="3">
    <source>
        <dbReference type="ARBA" id="ARBA00022448"/>
    </source>
</evidence>
<dbReference type="KEGG" id="dzi:111278281"/>
<sequence>MTVGRDVSSLFTDVVNCMQTENLELKKLVYLYLINYANSLPDLAILALNTFLKDSQDPNPLIRAWLFGLWDASVLIISQNISVISFRGAPRVGRRWGFFLESLKDLISDNNPMVVANAVAALAEIQQNGSRPIFEITSHTLSKLLTALNECTEWRQVFVLDSLSRYKAAEAREAENSEEKNTRRVVLNGADQIIGVPEISIVLAELHLVQVFLRRHGSKDLQNKIKHPFHKQ</sequence>
<dbReference type="Pfam" id="PF12717">
    <property type="entry name" value="Cnd1"/>
    <property type="match status" value="1"/>
</dbReference>
<proteinExistence type="inferred from homology"/>
<evidence type="ECO:0000259" key="7">
    <source>
        <dbReference type="Pfam" id="PF12717"/>
    </source>
</evidence>
<dbReference type="InterPro" id="IPR016024">
    <property type="entry name" value="ARM-type_fold"/>
</dbReference>
<keyword evidence="4" id="KW-0653">Protein transport</keyword>
<dbReference type="RefSeq" id="XP_022720638.1">
    <property type="nucleotide sequence ID" value="XM_022864903.1"/>
</dbReference>
<feature type="domain" description="Condensin complex subunit 1 C-terminal" evidence="7">
    <location>
        <begin position="99"/>
        <end position="182"/>
    </location>
</feature>
<evidence type="ECO:0000313" key="9">
    <source>
        <dbReference type="RefSeq" id="XP_022720638.1"/>
    </source>
</evidence>
<evidence type="ECO:0000256" key="5">
    <source>
        <dbReference type="ARBA" id="ARBA00023136"/>
    </source>
</evidence>
<gene>
    <name evidence="9" type="primary">LOC111278281</name>
</gene>
<dbReference type="GeneID" id="111278281"/>
<dbReference type="GO" id="GO:0006886">
    <property type="term" value="P:intracellular protein transport"/>
    <property type="evidence" value="ECO:0007669"/>
    <property type="project" value="InterPro"/>
</dbReference>
<dbReference type="Pfam" id="PF01602">
    <property type="entry name" value="Adaptin_N"/>
    <property type="match status" value="1"/>
</dbReference>
<dbReference type="GO" id="GO:0012505">
    <property type="term" value="C:endomembrane system"/>
    <property type="evidence" value="ECO:0007669"/>
    <property type="project" value="UniProtKB-SubCell"/>
</dbReference>
<evidence type="ECO:0000313" key="8">
    <source>
        <dbReference type="Proteomes" id="UP000515121"/>
    </source>
</evidence>
<evidence type="ECO:0000259" key="6">
    <source>
        <dbReference type="Pfam" id="PF01602"/>
    </source>
</evidence>
<keyword evidence="8" id="KW-1185">Reference proteome</keyword>
<evidence type="ECO:0000256" key="1">
    <source>
        <dbReference type="ARBA" id="ARBA00004308"/>
    </source>
</evidence>
<organism evidence="8 9">
    <name type="scientific">Durio zibethinus</name>
    <name type="common">Durian</name>
    <dbReference type="NCBI Taxonomy" id="66656"/>
    <lineage>
        <taxon>Eukaryota</taxon>
        <taxon>Viridiplantae</taxon>
        <taxon>Streptophyta</taxon>
        <taxon>Embryophyta</taxon>
        <taxon>Tracheophyta</taxon>
        <taxon>Spermatophyta</taxon>
        <taxon>Magnoliopsida</taxon>
        <taxon>eudicotyledons</taxon>
        <taxon>Gunneridae</taxon>
        <taxon>Pentapetalae</taxon>
        <taxon>rosids</taxon>
        <taxon>malvids</taxon>
        <taxon>Malvales</taxon>
        <taxon>Malvaceae</taxon>
        <taxon>Helicteroideae</taxon>
        <taxon>Durio</taxon>
    </lineage>
</organism>
<dbReference type="InterPro" id="IPR011989">
    <property type="entry name" value="ARM-like"/>
</dbReference>
<dbReference type="InterPro" id="IPR032682">
    <property type="entry name" value="Cnd1_C"/>
</dbReference>
<accession>A0A6P5WXP3</accession>
<dbReference type="Gene3D" id="1.25.10.10">
    <property type="entry name" value="Leucine-rich Repeat Variant"/>
    <property type="match status" value="2"/>
</dbReference>
<keyword evidence="5" id="KW-0472">Membrane</keyword>
<feature type="domain" description="Clathrin/coatomer adaptor adaptin-like N-terminal" evidence="6">
    <location>
        <begin position="1"/>
        <end position="64"/>
    </location>
</feature>
<comment type="similarity">
    <text evidence="2">Belongs to the adaptor complexes large subunit family.</text>
</comment>
<name>A0A6P5WXP3_DURZI</name>
<reference evidence="9" key="1">
    <citation type="submission" date="2025-08" db="UniProtKB">
        <authorList>
            <consortium name="RefSeq"/>
        </authorList>
    </citation>
    <scope>IDENTIFICATION</scope>
    <source>
        <tissue evidence="9">Fruit stalk</tissue>
    </source>
</reference>
<evidence type="ECO:0000256" key="4">
    <source>
        <dbReference type="ARBA" id="ARBA00022927"/>
    </source>
</evidence>
<protein>
    <submittedName>
        <fullName evidence="9">Beta-adaptin-like protein B</fullName>
    </submittedName>
</protein>